<sequence>KKRRIEEITSTRTSEELIFAAKTSLYKQGKRAAADILTLSTELSSSRAVQLRRKLKTDQSEMPIVPYTSEEALAFILNAGMSKDMYIQTRLGAKKRNADIYPSYERVREVKRQCYPQGVTITEKGAHIPLQTLLNHTITRLIKCITIPPSVKRIQLISKWGCDGSSGHSEYMQKPVDSVLGHSSSSTSDDFNRLTKIEVEKELQSVTDSNLF</sequence>
<dbReference type="AlphaFoldDB" id="A0A151IZN7"/>
<dbReference type="EMBL" id="KQ980684">
    <property type="protein sequence ID" value="KYN14542.1"/>
    <property type="molecule type" value="Genomic_DNA"/>
</dbReference>
<accession>A0A151IZN7</accession>
<name>A0A151IZN7_9HYME</name>
<evidence type="ECO:0000313" key="2">
    <source>
        <dbReference type="Proteomes" id="UP000078492"/>
    </source>
</evidence>
<gene>
    <name evidence="1" type="ORF">ALC57_13239</name>
</gene>
<dbReference type="Proteomes" id="UP000078492">
    <property type="component" value="Unassembled WGS sequence"/>
</dbReference>
<organism evidence="1 2">
    <name type="scientific">Trachymyrmex cornetzi</name>
    <dbReference type="NCBI Taxonomy" id="471704"/>
    <lineage>
        <taxon>Eukaryota</taxon>
        <taxon>Metazoa</taxon>
        <taxon>Ecdysozoa</taxon>
        <taxon>Arthropoda</taxon>
        <taxon>Hexapoda</taxon>
        <taxon>Insecta</taxon>
        <taxon>Pterygota</taxon>
        <taxon>Neoptera</taxon>
        <taxon>Endopterygota</taxon>
        <taxon>Hymenoptera</taxon>
        <taxon>Apocrita</taxon>
        <taxon>Aculeata</taxon>
        <taxon>Formicoidea</taxon>
        <taxon>Formicidae</taxon>
        <taxon>Myrmicinae</taxon>
        <taxon>Trachymyrmex</taxon>
    </lineage>
</organism>
<dbReference type="STRING" id="471704.A0A151IZN7"/>
<protein>
    <submittedName>
        <fullName evidence="1">Uncharacterized protein</fullName>
    </submittedName>
</protein>
<keyword evidence="2" id="KW-1185">Reference proteome</keyword>
<proteinExistence type="predicted"/>
<evidence type="ECO:0000313" key="1">
    <source>
        <dbReference type="EMBL" id="KYN14542.1"/>
    </source>
</evidence>
<feature type="non-terminal residue" evidence="1">
    <location>
        <position position="1"/>
    </location>
</feature>
<reference evidence="1 2" key="1">
    <citation type="submission" date="2015-09" db="EMBL/GenBank/DDBJ databases">
        <title>Trachymyrmex cornetzi WGS genome.</title>
        <authorList>
            <person name="Nygaard S."/>
            <person name="Hu H."/>
            <person name="Boomsma J."/>
            <person name="Zhang G."/>
        </authorList>
    </citation>
    <scope>NUCLEOTIDE SEQUENCE [LARGE SCALE GENOMIC DNA]</scope>
    <source>
        <strain evidence="1">Tcor2-1</strain>
        <tissue evidence="1">Whole body</tissue>
    </source>
</reference>